<keyword evidence="3" id="KW-0808">Transferase</keyword>
<dbReference type="KEGG" id="pstg:E8M01_03670"/>
<evidence type="ECO:0000313" key="4">
    <source>
        <dbReference type="Proteomes" id="UP000298781"/>
    </source>
</evidence>
<proteinExistence type="predicted"/>
<feature type="transmembrane region" description="Helical" evidence="2">
    <location>
        <begin position="353"/>
        <end position="373"/>
    </location>
</feature>
<evidence type="ECO:0000313" key="3">
    <source>
        <dbReference type="EMBL" id="QCI63413.1"/>
    </source>
</evidence>
<keyword evidence="4" id="KW-1185">Reference proteome</keyword>
<keyword evidence="3" id="KW-0489">Methyltransferase</keyword>
<evidence type="ECO:0000256" key="2">
    <source>
        <dbReference type="SAM" id="Phobius"/>
    </source>
</evidence>
<dbReference type="OrthoDB" id="7388137at2"/>
<dbReference type="GO" id="GO:0032259">
    <property type="term" value="P:methylation"/>
    <property type="evidence" value="ECO:0007669"/>
    <property type="project" value="UniProtKB-KW"/>
</dbReference>
<organism evidence="3 4">
    <name type="scientific">Phreatobacter stygius</name>
    <dbReference type="NCBI Taxonomy" id="1940610"/>
    <lineage>
        <taxon>Bacteria</taxon>
        <taxon>Pseudomonadati</taxon>
        <taxon>Pseudomonadota</taxon>
        <taxon>Alphaproteobacteria</taxon>
        <taxon>Hyphomicrobiales</taxon>
        <taxon>Phreatobacteraceae</taxon>
        <taxon>Phreatobacter</taxon>
    </lineage>
</organism>
<dbReference type="GO" id="GO:0008168">
    <property type="term" value="F:methyltransferase activity"/>
    <property type="evidence" value="ECO:0007669"/>
    <property type="project" value="UniProtKB-KW"/>
</dbReference>
<keyword evidence="2" id="KW-0472">Membrane</keyword>
<dbReference type="Gene3D" id="1.20.120.1630">
    <property type="match status" value="1"/>
</dbReference>
<keyword evidence="2" id="KW-0812">Transmembrane</keyword>
<dbReference type="AlphaFoldDB" id="A0A4D7AWT6"/>
<evidence type="ECO:0000256" key="1">
    <source>
        <dbReference type="SAM" id="MobiDB-lite"/>
    </source>
</evidence>
<protein>
    <submittedName>
        <fullName evidence="3">Isoprenylcysteine carboxyl methyltransferase</fullName>
    </submittedName>
</protein>
<feature type="transmembrane region" description="Helical" evidence="2">
    <location>
        <begin position="174"/>
        <end position="196"/>
    </location>
</feature>
<accession>A0A4D7AWT6</accession>
<reference evidence="3 4" key="1">
    <citation type="submission" date="2019-04" db="EMBL/GenBank/DDBJ databases">
        <title>Phreatobacter aquaticus sp. nov.</title>
        <authorList>
            <person name="Choi A."/>
        </authorList>
    </citation>
    <scope>NUCLEOTIDE SEQUENCE [LARGE SCALE GENOMIC DNA]</scope>
    <source>
        <strain evidence="3 4">KCTC 52518</strain>
    </source>
</reference>
<feature type="transmembrane region" description="Helical" evidence="2">
    <location>
        <begin position="77"/>
        <end position="97"/>
    </location>
</feature>
<feature type="region of interest" description="Disordered" evidence="1">
    <location>
        <begin position="1"/>
        <end position="36"/>
    </location>
</feature>
<feature type="transmembrane region" description="Helical" evidence="2">
    <location>
        <begin position="278"/>
        <end position="298"/>
    </location>
</feature>
<feature type="transmembrane region" description="Helical" evidence="2">
    <location>
        <begin position="143"/>
        <end position="162"/>
    </location>
</feature>
<dbReference type="EMBL" id="CP039690">
    <property type="protein sequence ID" value="QCI63413.1"/>
    <property type="molecule type" value="Genomic_DNA"/>
</dbReference>
<dbReference type="Proteomes" id="UP000298781">
    <property type="component" value="Chromosome"/>
</dbReference>
<feature type="transmembrane region" description="Helical" evidence="2">
    <location>
        <begin position="104"/>
        <end position="123"/>
    </location>
</feature>
<feature type="transmembrane region" description="Helical" evidence="2">
    <location>
        <begin position="310"/>
        <end position="333"/>
    </location>
</feature>
<gene>
    <name evidence="3" type="ORF">E8M01_03670</name>
</gene>
<name>A0A4D7AWT6_9HYPH</name>
<sequence>MPSPRNGPGSTAREPRPVLASGRADRHFSSNGARRSYNHQYPARSREIASPMFAPGPHPVAKALAAPVLPPSATRQWISLSGLVVLVGVLSLLKAVAWQDGITAMLLLVGAIALPIIALEWWTRVPEAPPALPADAGQQPARIAIKLTGLGATYAAIATLYWMLPVYRDGQADVLLALVRHLAVPVAVITPFYVWLTDTRQGEPRDGCYMAGLAVLGRWPEVDRTMVRQYALGWLVKAFFLPIMVEAAHHDLTWFLTVDLGAAFRAHAFGWYEIAYRSLYFVEVLWAGAGYFLTFRLFDSHIRSTEPTTAGWLVCVLCYAPIWSMMSRNYFAYETGTTWGIWLADMPQVKQCWALAIIALLAVYAWATISFGVRFSNLTHRGILTNGPYRLTKHPAYLSKNLSWWLISVPFVTEASGAEALRHSLLLAGVNLIYYCRAKTEERHLSRDPTYVAYAAWIAEHGLVARAMRFGRQMRWTAPRPL</sequence>
<keyword evidence="2" id="KW-1133">Transmembrane helix</keyword>